<sequence>MGKFPIYSNLWLDSCQRNYTIDFLLITDQTIQNCPPNVILKNMTLQELRERIQIGMKEKIVLDKPYKSCDFRPMFGYIFQKELIGYDFWGHCDMDVIFGNIRKFVTDELLDKYDKIYPLGHFSLYRNSDKCNLYFKLEGSLVGNYKYVISTSKSCVFDEVYGIDKIFEYNKLPLYEKRDCADINYFVKRMKLVGPSFKNYMSQAFFMKNGECYRVFESCGTLHYEEFCYIHLQKRAYTGTINNHDCYYVAPDSFIPFAGTVEVCDIREINPYRGKVNELIEEFINEYAFRIKRKFKSFFIK</sequence>
<gene>
    <name evidence="1" type="ORF">NXW97_19470</name>
</gene>
<dbReference type="InterPro" id="IPR046733">
    <property type="entry name" value="DUF6625"/>
</dbReference>
<evidence type="ECO:0000313" key="1">
    <source>
        <dbReference type="EMBL" id="MCS2794149.1"/>
    </source>
</evidence>
<dbReference type="AlphaFoldDB" id="A0AAW5NZZ7"/>
<organism evidence="1 2">
    <name type="scientific">Bacteroides faecis</name>
    <dbReference type="NCBI Taxonomy" id="674529"/>
    <lineage>
        <taxon>Bacteria</taxon>
        <taxon>Pseudomonadati</taxon>
        <taxon>Bacteroidota</taxon>
        <taxon>Bacteroidia</taxon>
        <taxon>Bacteroidales</taxon>
        <taxon>Bacteroidaceae</taxon>
        <taxon>Bacteroides</taxon>
    </lineage>
</organism>
<name>A0AAW5NZZ7_9BACE</name>
<protein>
    <recommendedName>
        <fullName evidence="3">Glycosyltransferase</fullName>
    </recommendedName>
</protein>
<evidence type="ECO:0008006" key="3">
    <source>
        <dbReference type="Google" id="ProtNLM"/>
    </source>
</evidence>
<proteinExistence type="predicted"/>
<comment type="caution">
    <text evidence="1">The sequence shown here is derived from an EMBL/GenBank/DDBJ whole genome shotgun (WGS) entry which is preliminary data.</text>
</comment>
<reference evidence="1" key="1">
    <citation type="submission" date="2022-08" db="EMBL/GenBank/DDBJ databases">
        <title>Genome Sequencing of Bacteroides fragilis Group Isolates with Nanopore Technology.</title>
        <authorList>
            <person name="Tisza M.J."/>
            <person name="Smith D."/>
            <person name="Dekker J.P."/>
        </authorList>
    </citation>
    <scope>NUCLEOTIDE SEQUENCE</scope>
    <source>
        <strain evidence="1">BFG-351</strain>
    </source>
</reference>
<evidence type="ECO:0000313" key="2">
    <source>
        <dbReference type="Proteomes" id="UP001204548"/>
    </source>
</evidence>
<dbReference type="Pfam" id="PF20330">
    <property type="entry name" value="DUF6625"/>
    <property type="match status" value="1"/>
</dbReference>
<accession>A0AAW5NZZ7</accession>
<dbReference type="Proteomes" id="UP001204548">
    <property type="component" value="Unassembled WGS sequence"/>
</dbReference>
<dbReference type="EMBL" id="JANUTS010000001">
    <property type="protein sequence ID" value="MCS2794149.1"/>
    <property type="molecule type" value="Genomic_DNA"/>
</dbReference>